<dbReference type="PANTHER" id="PTHR13947">
    <property type="entry name" value="GNAT FAMILY N-ACETYLTRANSFERASE"/>
    <property type="match status" value="1"/>
</dbReference>
<evidence type="ECO:0000259" key="2">
    <source>
        <dbReference type="PROSITE" id="PS51186"/>
    </source>
</evidence>
<dbReference type="GO" id="GO:0008080">
    <property type="term" value="F:N-acetyltransferase activity"/>
    <property type="evidence" value="ECO:0007669"/>
    <property type="project" value="InterPro"/>
</dbReference>
<organism evidence="3 4">
    <name type="scientific">Sphaceloma murrayae</name>
    <dbReference type="NCBI Taxonomy" id="2082308"/>
    <lineage>
        <taxon>Eukaryota</taxon>
        <taxon>Fungi</taxon>
        <taxon>Dikarya</taxon>
        <taxon>Ascomycota</taxon>
        <taxon>Pezizomycotina</taxon>
        <taxon>Dothideomycetes</taxon>
        <taxon>Dothideomycetidae</taxon>
        <taxon>Myriangiales</taxon>
        <taxon>Elsinoaceae</taxon>
        <taxon>Sphaceloma</taxon>
    </lineage>
</organism>
<sequence length="178" mass="19740">MAGTLSPAVTVRKAEVIDAGPASAMGRVVFSATFGHSVTPEQLATFLDQAYTPESFAKEIRDQSRLMLVAEVAGTMAGFITLARETDEPCVSEYENRVELGRLYVGLDNQGQGVGKVLSNEIEEVARREGYRYMWLGVWEENYKAQAVYKKLGYKRVGEHVFDVGGDLQTDHIMIKEL</sequence>
<gene>
    <name evidence="3" type="ORF">CAC42_6977</name>
</gene>
<reference evidence="3 4" key="1">
    <citation type="submission" date="2017-06" db="EMBL/GenBank/DDBJ databases">
        <title>Draft genome sequence of a variant of Elsinoe murrayae.</title>
        <authorList>
            <person name="Cheng Q."/>
        </authorList>
    </citation>
    <scope>NUCLEOTIDE SEQUENCE [LARGE SCALE GENOMIC DNA]</scope>
    <source>
        <strain evidence="3 4">CQ-2017a</strain>
    </source>
</reference>
<name>A0A2K1QQE6_9PEZI</name>
<evidence type="ECO:0000256" key="1">
    <source>
        <dbReference type="ARBA" id="ARBA00022679"/>
    </source>
</evidence>
<comment type="caution">
    <text evidence="3">The sequence shown here is derived from an EMBL/GenBank/DDBJ whole genome shotgun (WGS) entry which is preliminary data.</text>
</comment>
<protein>
    <recommendedName>
        <fullName evidence="2">N-acetyltransferase domain-containing protein</fullName>
    </recommendedName>
</protein>
<evidence type="ECO:0000313" key="3">
    <source>
        <dbReference type="EMBL" id="PNS17294.1"/>
    </source>
</evidence>
<proteinExistence type="predicted"/>
<dbReference type="InterPro" id="IPR016181">
    <property type="entry name" value="Acyl_CoA_acyltransferase"/>
</dbReference>
<keyword evidence="1" id="KW-0808">Transferase</keyword>
<dbReference type="CDD" id="cd04301">
    <property type="entry name" value="NAT_SF"/>
    <property type="match status" value="1"/>
</dbReference>
<dbReference type="STRING" id="2082308.A0A2K1QQE6"/>
<dbReference type="Proteomes" id="UP000243797">
    <property type="component" value="Unassembled WGS sequence"/>
</dbReference>
<feature type="domain" description="N-acetyltransferase" evidence="2">
    <location>
        <begin position="9"/>
        <end position="178"/>
    </location>
</feature>
<dbReference type="AlphaFoldDB" id="A0A2K1QQE6"/>
<dbReference type="PANTHER" id="PTHR13947:SF37">
    <property type="entry name" value="LD18367P"/>
    <property type="match status" value="1"/>
</dbReference>
<dbReference type="OrthoDB" id="9975416at2759"/>
<evidence type="ECO:0000313" key="4">
    <source>
        <dbReference type="Proteomes" id="UP000243797"/>
    </source>
</evidence>
<dbReference type="Pfam" id="PF00583">
    <property type="entry name" value="Acetyltransf_1"/>
    <property type="match status" value="1"/>
</dbReference>
<dbReference type="InParanoid" id="A0A2K1QQE6"/>
<keyword evidence="4" id="KW-1185">Reference proteome</keyword>
<accession>A0A2K1QQE6</accession>
<dbReference type="PROSITE" id="PS51186">
    <property type="entry name" value="GNAT"/>
    <property type="match status" value="1"/>
</dbReference>
<dbReference type="EMBL" id="NKHZ01000051">
    <property type="protein sequence ID" value="PNS17294.1"/>
    <property type="molecule type" value="Genomic_DNA"/>
</dbReference>
<dbReference type="Gene3D" id="3.40.630.30">
    <property type="match status" value="1"/>
</dbReference>
<dbReference type="InterPro" id="IPR050769">
    <property type="entry name" value="NAT_camello-type"/>
</dbReference>
<dbReference type="SUPFAM" id="SSF55729">
    <property type="entry name" value="Acyl-CoA N-acyltransferases (Nat)"/>
    <property type="match status" value="1"/>
</dbReference>
<dbReference type="InterPro" id="IPR000182">
    <property type="entry name" value="GNAT_dom"/>
</dbReference>